<dbReference type="eggNOG" id="KOG1178">
    <property type="taxonomic scope" value="Eukaryota"/>
</dbReference>
<proteinExistence type="predicted"/>
<dbReference type="NCBIfam" id="TIGR01733">
    <property type="entry name" value="AA-adenyl-dom"/>
    <property type="match status" value="1"/>
</dbReference>
<dbReference type="Pfam" id="PF00668">
    <property type="entry name" value="Condensation"/>
    <property type="match status" value="5"/>
</dbReference>
<dbReference type="InterPro" id="IPR036736">
    <property type="entry name" value="ACP-like_sf"/>
</dbReference>
<dbReference type="GO" id="GO:0016874">
    <property type="term" value="F:ligase activity"/>
    <property type="evidence" value="ECO:0007669"/>
    <property type="project" value="UniProtKB-KW"/>
</dbReference>
<dbReference type="STRING" id="665912.M2RSJ5"/>
<dbReference type="SUPFAM" id="SSF56801">
    <property type="entry name" value="Acetyl-CoA synthetase-like"/>
    <property type="match status" value="3"/>
</dbReference>
<evidence type="ECO:0000256" key="5">
    <source>
        <dbReference type="ARBA" id="ARBA00023268"/>
    </source>
</evidence>
<dbReference type="FunFam" id="3.30.559.30:FF:000003">
    <property type="entry name" value="Nonribosomal peptide synthase SidD"/>
    <property type="match status" value="2"/>
</dbReference>
<dbReference type="Pfam" id="PF00550">
    <property type="entry name" value="PP-binding"/>
    <property type="match status" value="3"/>
</dbReference>
<reference evidence="7 8" key="1">
    <citation type="journal article" date="2012" name="PLoS Pathog.">
        <title>Diverse lifestyles and strategies of plant pathogenesis encoded in the genomes of eighteen Dothideomycetes fungi.</title>
        <authorList>
            <person name="Ohm R.A."/>
            <person name="Feau N."/>
            <person name="Henrissat B."/>
            <person name="Schoch C.L."/>
            <person name="Horwitz B.A."/>
            <person name="Barry K.W."/>
            <person name="Condon B.J."/>
            <person name="Copeland A.C."/>
            <person name="Dhillon B."/>
            <person name="Glaser F."/>
            <person name="Hesse C.N."/>
            <person name="Kosti I."/>
            <person name="LaButti K."/>
            <person name="Lindquist E.A."/>
            <person name="Lucas S."/>
            <person name="Salamov A.A."/>
            <person name="Bradshaw R.E."/>
            <person name="Ciuffetti L."/>
            <person name="Hamelin R.C."/>
            <person name="Kema G.H.J."/>
            <person name="Lawrence C."/>
            <person name="Scott J.A."/>
            <person name="Spatafora J.W."/>
            <person name="Turgeon B.G."/>
            <person name="de Wit P.J.G.M."/>
            <person name="Zhong S."/>
            <person name="Goodwin S.B."/>
            <person name="Grigoriev I.V."/>
        </authorList>
    </citation>
    <scope>NUCLEOTIDE SEQUENCE [LARGE SCALE GENOMIC DNA]</scope>
    <source>
        <strain evidence="8">ND90Pr / ATCC 201652</strain>
    </source>
</reference>
<dbReference type="SUPFAM" id="SSF47336">
    <property type="entry name" value="ACP-like"/>
    <property type="match status" value="4"/>
</dbReference>
<dbReference type="PANTHER" id="PTHR45527:SF16">
    <property type="entry name" value="NONRIBOSOMAL PEPTIDE SYNTHASE ATNA-RELATED"/>
    <property type="match status" value="1"/>
</dbReference>
<dbReference type="FunFam" id="3.40.50.980:FF:000001">
    <property type="entry name" value="Non-ribosomal peptide synthetase"/>
    <property type="match status" value="1"/>
</dbReference>
<dbReference type="PROSITE" id="PS00455">
    <property type="entry name" value="AMP_BINDING"/>
    <property type="match status" value="2"/>
</dbReference>
<dbReference type="PROSITE" id="PS50075">
    <property type="entry name" value="CARRIER"/>
    <property type="match status" value="3"/>
</dbReference>
<dbReference type="PANTHER" id="PTHR45527">
    <property type="entry name" value="NONRIBOSOMAL PEPTIDE SYNTHETASE"/>
    <property type="match status" value="1"/>
</dbReference>
<dbReference type="InterPro" id="IPR045851">
    <property type="entry name" value="AMP-bd_C_sf"/>
</dbReference>
<dbReference type="EMBL" id="KB445661">
    <property type="protein sequence ID" value="EMD58213.1"/>
    <property type="molecule type" value="Genomic_DNA"/>
</dbReference>
<dbReference type="SUPFAM" id="SSF52777">
    <property type="entry name" value="CoA-dependent acyltransferases"/>
    <property type="match status" value="10"/>
</dbReference>
<keyword evidence="2" id="KW-0596">Phosphopantetheine</keyword>
<dbReference type="CDD" id="cd05918">
    <property type="entry name" value="A_NRPS_SidN3_like"/>
    <property type="match status" value="2"/>
</dbReference>
<dbReference type="InterPro" id="IPR009081">
    <property type="entry name" value="PP-bd_ACP"/>
</dbReference>
<keyword evidence="3" id="KW-0597">Phosphoprotein</keyword>
<dbReference type="GO" id="GO:0031177">
    <property type="term" value="F:phosphopantetheine binding"/>
    <property type="evidence" value="ECO:0007669"/>
    <property type="project" value="TreeGrafter"/>
</dbReference>
<dbReference type="GO" id="GO:0044550">
    <property type="term" value="P:secondary metabolite biosynthetic process"/>
    <property type="evidence" value="ECO:0007669"/>
    <property type="project" value="TreeGrafter"/>
</dbReference>
<keyword evidence="8" id="KW-1185">Reference proteome</keyword>
<dbReference type="InterPro" id="IPR020845">
    <property type="entry name" value="AMP-binding_CS"/>
</dbReference>
<dbReference type="Gene3D" id="3.30.559.30">
    <property type="entry name" value="Nonribosomal peptide synthetase, condensation domain"/>
    <property type="match status" value="5"/>
</dbReference>
<dbReference type="InterPro" id="IPR001242">
    <property type="entry name" value="Condensation_dom"/>
</dbReference>
<evidence type="ECO:0000256" key="2">
    <source>
        <dbReference type="ARBA" id="ARBA00022450"/>
    </source>
</evidence>
<protein>
    <submittedName>
        <fullName evidence="7">Non-ribosomal peptide synthetase NPS2</fullName>
    </submittedName>
</protein>
<dbReference type="Gene3D" id="3.30.559.10">
    <property type="entry name" value="Chloramphenicol acetyltransferase-like domain"/>
    <property type="match status" value="5"/>
</dbReference>
<dbReference type="OMA" id="VRITHQN"/>
<dbReference type="Gene3D" id="1.10.1200.10">
    <property type="entry name" value="ACP-like"/>
    <property type="match status" value="4"/>
</dbReference>
<dbReference type="FunFam" id="3.30.300.30:FF:000015">
    <property type="entry name" value="Nonribosomal peptide synthase SidD"/>
    <property type="match status" value="2"/>
</dbReference>
<dbReference type="GO" id="GO:0043041">
    <property type="term" value="P:amino acid activation for nonribosomal peptide biosynthetic process"/>
    <property type="evidence" value="ECO:0007669"/>
    <property type="project" value="TreeGrafter"/>
</dbReference>
<organism evidence="7 8">
    <name type="scientific">Cochliobolus sativus (strain ND90Pr / ATCC 201652)</name>
    <name type="common">Common root rot and spot blotch fungus</name>
    <name type="synonym">Bipolaris sorokiniana</name>
    <dbReference type="NCBI Taxonomy" id="665912"/>
    <lineage>
        <taxon>Eukaryota</taxon>
        <taxon>Fungi</taxon>
        <taxon>Dikarya</taxon>
        <taxon>Ascomycota</taxon>
        <taxon>Pezizomycotina</taxon>
        <taxon>Dothideomycetes</taxon>
        <taxon>Pleosporomycetidae</taxon>
        <taxon>Pleosporales</taxon>
        <taxon>Pleosporineae</taxon>
        <taxon>Pleosporaceae</taxon>
        <taxon>Bipolaris</taxon>
    </lineage>
</organism>
<dbReference type="PROSITE" id="PS00012">
    <property type="entry name" value="PHOSPHOPANTETHEINE"/>
    <property type="match status" value="1"/>
</dbReference>
<dbReference type="Gene3D" id="3.30.300.30">
    <property type="match status" value="3"/>
</dbReference>
<comment type="pathway">
    <text evidence="1">Mycotoxin biosynthesis.</text>
</comment>
<sequence>MMRLIALSHEAGISLTVAQAYKHPTLKAMAAVTANTNKTDTLSSTVEEFSLLGNRHVAVIDEITTQLGVDVSEIEDCYPCTPLQEGIIIASEQQRGAYMAQQIVDLPQSVDPARLRDAWEKLVSDTPILRTRICHTVAAGCQQVVFRSEFNEASWVVVRDKDHFLAEDLLNPMTFGTHLSRCALYQDLVSGHHQMIWTVHHAIYDGWSIPLFFNALKDIYDGRPRKCGPQFNTYISYLLQQDALQAGAFWAKYLDAQNASVFPEVPISTESHSDTTVSAQVDLSRRPASEFTLSNMIRGAWALVLAKYTNTSDVIFGTMHHGRTVPVPGIENMLGPTINTLPIRVKFMAKESVSQVLSRIQAEEAEMLSYEYFGLRQIQRLSQTIRNACNFKNLLIIQLGDTKAASVSPFPGTMSLQSIKSFITYPLIVHCELGSKSTMEIYATHDPLLIPTIEAERMLNQLAYVLQQIVHDPHQKISDISFIPPEDEVLLNSWNSSSVEAVAMCIHDLIKRQASQNPDSSAVEAFDGSFNYRELDSISSKLSHFLVDKYGIGTDCIIPLCFEKSAWAIVTMLAVLKAGAAFTSLDPAQPQARLRIMIQKVKAKLVLTSVQSQEIFKGENVEQETVSAESIAKIKNRRKSSIEKMSPRNLAFVLFTSGTTGQPKGILLDHAAFVTSSSVWSTRYNLQPQTRVFQFAHYIFDVSLAEIFSTLICGGCVCVPSEYSRMNDLGASINSLNATHLFLTPTVLGTLTPDEVPGVEQIVMVGEPASKHNILTWAERVRLINAYGPAETTTWIACNDSITVESHPGNIGTAWTKVWLVEPDNHNNLSPIGAPGEILIEGAVLAQGYLYDSEQTSHSFITNPKWASKLVPCSKEDQGSNKALRRFYKSGDLARYNADGSLQIIGRKDTQIKMHGQRIEVGEIEFHLRRAVSSEEVAVEIAPAPSPADQPWLVAFLPLDLNIGVLRQLSPLPPGLRTALMDDLPIYMVPTKVCAVESLPRLPSGKLDRKFLRELSAELRADLVAQSAHGTSSAQPIGTGSLNEAEEKLRSLWAIVLNTSPYAIRGHDHFLELGGDSLSAIRLVVAARRVGYTITVANILQKPFLSDMATTLHKAAFKPNEELENIHPFSLLPAPDRVNEYLKEASQICIVAEDQIEDIYPSTPLQEGFMAVSARSKGAYMVQVCFDLPPHVDLSKLQSAWKAAIHDFPILRTRMIQSSSGKLLQVIVADDPLTTCPYHDDFEAYMKNDSEVEMSLGTPLSRIAVILDKATAKRYFVWTAHHTIYDAWSSSLLYQAVDLGYTGGQIGRFPQYSHFIKHLLSLDENAAESYWKSRLAGALKCHFPQMPDGIERPSLDQVTTHSISLRHNYPKGITPSTLLQAAWAILIGRYGETSDVTFACTLSGRTSPVVGIDKIVGPTITTVPIRFQLHRDQLISEFLKVAQDAAIEMIPFQHFGLRKIHALGEEFRDACDFSSLISIQSDLESSLGTESITKYMSFHAPPNFHPYTLVLNCDVRPDSIEIEAVHDSRFIDSVQMRRMCFQFSHIIDQLLQLSEEPLFRVQIFSPEDHTELARINGHTTPTIHRCIHSIIQDRTERFAESPAVYAWDGKLTFSELDTLSNILAHHLITLGVNVGETIPIIFEKSYLVTVAVLATLKAGAAFTLLDATQPTHHIQTILGKLEPHTVLFSQHAAKQSSSTVKRTVTISVEMLGTLQENNPSNCNGKLPSPDPNSIAYVAFTSGSTGAPKGVNTEHASFSSAAAKQAEGYNIDAKSRVLQLAPYNSGYAVMEILTTLLAGGCVCIPDRKSNRDQLSKWIRGADVNWALMTPSMATSINLKTVPGLRTLVYGGEAGCLKNWAEGTNIIQAYGQVESSIASFSQEMIGKVSQNCIGRALLGYTWVVEPGQSDILAPLGAVGELLLEGPHIARGYIDTSTHLENSFILNPKWIQDFKSNTTDDQSRKFFRTGDMVRYNSDGALEYLGRLGMESKLHGKRFEAWKVEGHIRRAVTSKEPFEVAVEVVTASEGPLTAKAPVAFVTFGTGTFDDGILESVSPTAQRLLDLFQGIRSNLLRELPFYMIPASFIPLANLPYTSTRKLNRKLLKLLGQHIPITRLLGKDSVSAPKQVTTKLERDVRRIWANVLNISETTVDSDTAFQSLGGDSVSAIQVVSQCRDIGIYFSVRDLLESRTICDLIPLIESNSKAVEVSKAEEEDEEEDPDTLLPVSPIQQLYFDMVPHGENHYNLSIIVELNKQLNNQSLESALRTLVQRHSSLRTRFVKTLRKGWLQSIVGVSEDHFTLRNHSLEDIDGIPPILEESHKQIDIQEGPLLVADLITVRSTTASFPQRQFLFLASHHLVIDFVSWRIILQDLEDYFLQGRIASPKPLTFQKWVRLQKKYIHEHSKLPATALESPSLPNLDYWGMEGVPNNHGDVVVEQFSLCSDSSHLLLGKANESMSTQPIHLITASILHSFASTFSDRSPPTIFCEGHGRESWDPLRVDISSTVGWFTTFSPISLPSDHRYELLDTVAHVKSHQNTLIDNGWEAFSSEILRKKPFESKYYPIEVSLNYAGQYQQLEREDAIFKVPEEFTEAELGSASPDMPRFGMIEFIVTVQSGIVTVAMAYSRRMRRQSQLKELALKCKAVMEKLARDLASAPKQPTPADYPLLDINSEELRTLITQELPAIGIAHSDIEDIYPLTPVQEGIMITQSKGQGRYDMECEWEILSPEPVDIARLINAWQSVVDRHAMLRTIILDDVRTSGSFIQVVVKNMQANVMCDVSGDGFCTAMRGSTGSKIPEGTLSTSHSMTIKSSHDKILLGLKISHLFLDASSIGILQKDLVLAYDNRLPSSNGPRYSSYVSYVKKSPKEDALSFWKTHLADAGPCYLETWNNSISGSNTSIQSFSVDMPQYASLDRFCRSHALVMSDLLETAWSLVLYLYTGNQCPVFGCIASDREPTLDNSDLGVGVFIRMLISRTYISEKDTFIDVLKRVQSERILRASSPICSAADIHGTWGVQSPGYNTGFSIQRILDVDLDTAVQQSSTLKLHGKALSSNTEYAVSVLGIIFDSKVIINLDCNVHQIPPIFAEQIAATFSAVVKHILKQPESHVLQTNALTCKGKTQLDQWTSHSSTQPKTYIHDIIYEISSTSPDDLAIETLEGSFTYRELKASSSFLCSQLRKIGIGNNHLVAISIEPSEWMVFSMLAVLESGASFILLDSFQSKEILEEIVLNVAPSMIITSSNQAKLFQGLNLPVTQIGENGLLSGMTKMKLEAPTCSVFPPPAFLVVTSESTKDLKTCTVDHLTFCFGAKEHIPVLNLTPRSRTFQYAPYMSGLALLEILVTLIAGGCVCIARKAEDLAQLATFVNQLKVNWVATTPSRLVNLEGAAGIQTLVINGEKEPIHEANIERWIEKCSVLQTYCVAGGSLVATCSASLTNPALPNFGKPVKGYSWIGLPLSNDLPVPPGAIGELILQYTGIVGSHGEEAKDESKTCIKDHQFNTHSTDNVPRFETGQLFRYNQEGNLELMSDKEQDFKLRSRKKTFTQIENYLLTSLSGHITAAAVEAVDLGSNPSVETIVVAFVCSDKKNSRELQQALEHSKDNIRQALPHFTQPMSTFVIQELPLTWHGTLDRRQLHAYALKFLNENRNIDENVMKDDEIPLSPHELTLRDIWATVLNLQAPEISRLDHFFNRGGTSLSALQLVANAKKQSIPLAIHQVFQHPTFGKMAIACAATSAQKISKTQKGNKKPEYFTDKSKVVVKNIQQHLKVPGEDIDAIAPASAVQRMYYGANHLKTRAALVHFCLDIEPSIRMTDLKSACEKLIQRHDILRTVFVPYQRSLYQAVLKSTTGIVEEHVSPDDKIEIAVKDFIEDDRKKGLKLGEIVTRFVFIHGREKAYLIVRLSHAQYDGITLPLLFKDLSQLYDGHTPPQYPQFSEFLNIRKQTLDHQTPAFYKRLLSGSTMPRLSNSISPFSAREPKGFLQQTVRLSRIGIAGITTSLIVKVAWALVLGKLSASPDVVFGEVVTNRRLPLPDIEGVIGPCLNLVPVRINTSGLTVMELLSKIRAQHLESFAHEAYEFEDILDNCVSWPGIRRFSSLVIHQDIQFVTSGLQKFVSIGGVPCGLQVTSAAFEIADVGVMSVPYDDHLEVSLSYDSANIATSVMQATLDSLCSIISFLSQEDNADSVPIADVLPVDISHPYGGSRKGMDHKERNSELHQTVKQCWHEIFGTQSREDKTTVFELGGDILTCAQLAYCYRKAGFNIAVEDIMANPSQEEQEGMLLSAGVD</sequence>
<evidence type="ECO:0000313" key="7">
    <source>
        <dbReference type="EMBL" id="EMD58213.1"/>
    </source>
</evidence>
<dbReference type="Pfam" id="PF00501">
    <property type="entry name" value="AMP-binding"/>
    <property type="match status" value="3"/>
</dbReference>
<feature type="domain" description="Carrier" evidence="6">
    <location>
        <begin position="2125"/>
        <end position="2201"/>
    </location>
</feature>
<keyword evidence="5" id="KW-0511">Multifunctional enzyme</keyword>
<evidence type="ECO:0000256" key="4">
    <source>
        <dbReference type="ARBA" id="ARBA00022598"/>
    </source>
</evidence>
<dbReference type="FunFam" id="3.40.50.12780:FF:000014">
    <property type="entry name" value="Nonribosomal peptide synthetase 1"/>
    <property type="match status" value="1"/>
</dbReference>
<dbReference type="Proteomes" id="UP000016934">
    <property type="component" value="Unassembled WGS sequence"/>
</dbReference>
<evidence type="ECO:0000256" key="1">
    <source>
        <dbReference type="ARBA" id="ARBA00004685"/>
    </source>
</evidence>
<gene>
    <name evidence="7" type="primary">NPS2</name>
    <name evidence="7" type="ORF">COCSADRAFT_130053</name>
</gene>
<dbReference type="CDD" id="cd19542">
    <property type="entry name" value="CT_NRPS-like"/>
    <property type="match status" value="1"/>
</dbReference>
<reference evidence="8" key="2">
    <citation type="journal article" date="2013" name="PLoS Genet.">
        <title>Comparative genome structure, secondary metabolite, and effector coding capacity across Cochliobolus pathogens.</title>
        <authorList>
            <person name="Condon B.J."/>
            <person name="Leng Y."/>
            <person name="Wu D."/>
            <person name="Bushley K.E."/>
            <person name="Ohm R.A."/>
            <person name="Otillar R."/>
            <person name="Martin J."/>
            <person name="Schackwitz W."/>
            <person name="Grimwood J."/>
            <person name="MohdZainudin N."/>
            <person name="Xue C."/>
            <person name="Wang R."/>
            <person name="Manning V.A."/>
            <person name="Dhillon B."/>
            <person name="Tu Z.J."/>
            <person name="Steffenson B.J."/>
            <person name="Salamov A."/>
            <person name="Sun H."/>
            <person name="Lowry S."/>
            <person name="LaButti K."/>
            <person name="Han J."/>
            <person name="Copeland A."/>
            <person name="Lindquist E."/>
            <person name="Barry K."/>
            <person name="Schmutz J."/>
            <person name="Baker S.E."/>
            <person name="Ciuffetti L.M."/>
            <person name="Grigoriev I.V."/>
            <person name="Zhong S."/>
            <person name="Turgeon B.G."/>
        </authorList>
    </citation>
    <scope>NUCLEOTIDE SEQUENCE [LARGE SCALE GENOMIC DNA]</scope>
    <source>
        <strain evidence="8">ND90Pr / ATCC 201652</strain>
    </source>
</reference>
<dbReference type="FunFam" id="3.30.559.30:FF:000002">
    <property type="entry name" value="Nonribosomal peptide synthase Pes1"/>
    <property type="match status" value="1"/>
</dbReference>
<dbReference type="RefSeq" id="XP_007706085.1">
    <property type="nucleotide sequence ID" value="XM_007707895.1"/>
</dbReference>
<dbReference type="InterPro" id="IPR006162">
    <property type="entry name" value="Ppantetheine_attach_site"/>
</dbReference>
<dbReference type="InterPro" id="IPR042099">
    <property type="entry name" value="ANL_N_sf"/>
</dbReference>
<dbReference type="InterPro" id="IPR000873">
    <property type="entry name" value="AMP-dep_synth/lig_dom"/>
</dbReference>
<dbReference type="InterPro" id="IPR010071">
    <property type="entry name" value="AA_adenyl_dom"/>
</dbReference>
<feature type="domain" description="Carrier" evidence="6">
    <location>
        <begin position="3656"/>
        <end position="3732"/>
    </location>
</feature>
<keyword evidence="4" id="KW-0436">Ligase</keyword>
<dbReference type="GO" id="GO:0005737">
    <property type="term" value="C:cytoplasm"/>
    <property type="evidence" value="ECO:0007669"/>
    <property type="project" value="TreeGrafter"/>
</dbReference>
<dbReference type="Gene3D" id="3.40.50.12780">
    <property type="entry name" value="N-terminal domain of ligase-like"/>
    <property type="match status" value="3"/>
</dbReference>
<accession>M2RSJ5</accession>
<evidence type="ECO:0000313" key="8">
    <source>
        <dbReference type="Proteomes" id="UP000016934"/>
    </source>
</evidence>
<dbReference type="KEGG" id="bsc:COCSADRAFT_130053"/>
<dbReference type="HOGENOM" id="CLU_000022_60_0_1"/>
<dbReference type="InterPro" id="IPR023213">
    <property type="entry name" value="CAT-like_dom_sf"/>
</dbReference>
<dbReference type="OrthoDB" id="416786at2759"/>
<dbReference type="GeneID" id="19130772"/>
<name>M2RSJ5_COCSN</name>
<dbReference type="CDD" id="cd19545">
    <property type="entry name" value="FUM14_C_NRPS-like"/>
    <property type="match status" value="2"/>
</dbReference>
<evidence type="ECO:0000259" key="6">
    <source>
        <dbReference type="PROSITE" id="PS50075"/>
    </source>
</evidence>
<evidence type="ECO:0000256" key="3">
    <source>
        <dbReference type="ARBA" id="ARBA00022553"/>
    </source>
</evidence>
<feature type="domain" description="Carrier" evidence="6">
    <location>
        <begin position="1040"/>
        <end position="1116"/>
    </location>
</feature>